<dbReference type="Pfam" id="PF02230">
    <property type="entry name" value="Abhydrolase_2"/>
    <property type="match status" value="1"/>
</dbReference>
<accession>A0A3N9UKA6</accession>
<dbReference type="Gene3D" id="3.40.50.1820">
    <property type="entry name" value="alpha/beta hydrolase"/>
    <property type="match status" value="1"/>
</dbReference>
<dbReference type="InterPro" id="IPR050565">
    <property type="entry name" value="LYPA1-2/EST-like"/>
</dbReference>
<evidence type="ECO:0000256" key="1">
    <source>
        <dbReference type="ARBA" id="ARBA00006499"/>
    </source>
</evidence>
<evidence type="ECO:0000259" key="3">
    <source>
        <dbReference type="Pfam" id="PF02230"/>
    </source>
</evidence>
<dbReference type="PANTHER" id="PTHR10655:SF17">
    <property type="entry name" value="LYSOPHOSPHOLIPASE-LIKE PROTEIN 1"/>
    <property type="match status" value="1"/>
</dbReference>
<sequence>MKSPYNYKHIPPTENLNEKKPAIFLLHGLGSNEDDLLQLVEEFKGQCHIFSLRGPITHRPGFAFYTFEEEGKPTREVFDKVINFTNSFILEAIEEFELDINQIYVIGFNQGAVVAQTLLVTLGRTIKGVAALSGFLPAFVKEEYNTSNLNKCNIFISHGEYDYDYPVQWSEISKQYFTDLGANVTYKVYPDGHGVSPDNLRDLIAFIAENLAETKH</sequence>
<name>A0A3N9UKA6_9BACI</name>
<comment type="similarity">
    <text evidence="1">Belongs to the AB hydrolase superfamily. AB hydrolase 2 family.</text>
</comment>
<evidence type="ECO:0000256" key="2">
    <source>
        <dbReference type="ARBA" id="ARBA00022801"/>
    </source>
</evidence>
<keyword evidence="5" id="KW-1185">Reference proteome</keyword>
<dbReference type="OrthoDB" id="9795555at2"/>
<dbReference type="InterPro" id="IPR003140">
    <property type="entry name" value="PLipase/COase/thioEstase"/>
</dbReference>
<keyword evidence="2" id="KW-0378">Hydrolase</keyword>
<dbReference type="RefSeq" id="WP_124762050.1">
    <property type="nucleotide sequence ID" value="NZ_JAFBDY010000001.1"/>
</dbReference>
<evidence type="ECO:0000313" key="5">
    <source>
        <dbReference type="Proteomes" id="UP000274033"/>
    </source>
</evidence>
<dbReference type="PANTHER" id="PTHR10655">
    <property type="entry name" value="LYSOPHOSPHOLIPASE-RELATED"/>
    <property type="match status" value="1"/>
</dbReference>
<reference evidence="4 5" key="1">
    <citation type="journal article" date="2013" name="J. Microbiol.">
        <title>Lysinibacillus chungkukjangi sp. nov., isolated from Chungkukjang, Korean fermented soybean food.</title>
        <authorList>
            <person name="Kim S.J."/>
            <person name="Jang Y.H."/>
            <person name="Hamada M."/>
            <person name="Ahn J.H."/>
            <person name="Weon H.Y."/>
            <person name="Suzuki K."/>
            <person name="Whang K.S."/>
            <person name="Kwon S.W."/>
        </authorList>
    </citation>
    <scope>NUCLEOTIDE SEQUENCE [LARGE SCALE GENOMIC DNA]</scope>
    <source>
        <strain evidence="4 5">MCCC 1A12701</strain>
    </source>
</reference>
<gene>
    <name evidence="4" type="ORF">EBB45_01900</name>
</gene>
<dbReference type="AlphaFoldDB" id="A0A3N9UKA6"/>
<proteinExistence type="inferred from homology"/>
<comment type="caution">
    <text evidence="4">The sequence shown here is derived from an EMBL/GenBank/DDBJ whole genome shotgun (WGS) entry which is preliminary data.</text>
</comment>
<organism evidence="4 5">
    <name type="scientific">Lysinibacillus composti</name>
    <dbReference type="NCBI Taxonomy" id="720633"/>
    <lineage>
        <taxon>Bacteria</taxon>
        <taxon>Bacillati</taxon>
        <taxon>Bacillota</taxon>
        <taxon>Bacilli</taxon>
        <taxon>Bacillales</taxon>
        <taxon>Bacillaceae</taxon>
        <taxon>Lysinibacillus</taxon>
    </lineage>
</organism>
<feature type="domain" description="Phospholipase/carboxylesterase/thioesterase" evidence="3">
    <location>
        <begin position="18"/>
        <end position="209"/>
    </location>
</feature>
<dbReference type="EMBL" id="RRCT01000001">
    <property type="protein sequence ID" value="RQW76325.1"/>
    <property type="molecule type" value="Genomic_DNA"/>
</dbReference>
<protein>
    <submittedName>
        <fullName evidence="4">Esterase</fullName>
    </submittedName>
</protein>
<dbReference type="Proteomes" id="UP000274033">
    <property type="component" value="Unassembled WGS sequence"/>
</dbReference>
<dbReference type="GO" id="GO:0016787">
    <property type="term" value="F:hydrolase activity"/>
    <property type="evidence" value="ECO:0007669"/>
    <property type="project" value="UniProtKB-KW"/>
</dbReference>
<dbReference type="SUPFAM" id="SSF53474">
    <property type="entry name" value="alpha/beta-Hydrolases"/>
    <property type="match status" value="1"/>
</dbReference>
<dbReference type="InterPro" id="IPR029058">
    <property type="entry name" value="AB_hydrolase_fold"/>
</dbReference>
<evidence type="ECO:0000313" key="4">
    <source>
        <dbReference type="EMBL" id="RQW76325.1"/>
    </source>
</evidence>